<dbReference type="GO" id="GO:0000155">
    <property type="term" value="F:phosphorelay sensor kinase activity"/>
    <property type="evidence" value="ECO:0007669"/>
    <property type="project" value="InterPro"/>
</dbReference>
<dbReference type="Gene3D" id="3.30.565.10">
    <property type="entry name" value="Histidine kinase-like ATPase, C-terminal domain"/>
    <property type="match status" value="1"/>
</dbReference>
<dbReference type="SMART" id="SM00387">
    <property type="entry name" value="HATPase_c"/>
    <property type="match status" value="1"/>
</dbReference>
<dbReference type="KEGG" id="scu:SCE1572_05615"/>
<dbReference type="Gene3D" id="1.10.287.130">
    <property type="match status" value="1"/>
</dbReference>
<evidence type="ECO:0000313" key="10">
    <source>
        <dbReference type="Proteomes" id="UP000014803"/>
    </source>
</evidence>
<accession>S4XQC9</accession>
<dbReference type="InterPro" id="IPR050736">
    <property type="entry name" value="Sensor_HK_Regulatory"/>
</dbReference>
<keyword evidence="7" id="KW-0472">Membrane</keyword>
<dbReference type="Pfam" id="PF00512">
    <property type="entry name" value="HisKA"/>
    <property type="match status" value="1"/>
</dbReference>
<feature type="transmembrane region" description="Helical" evidence="7">
    <location>
        <begin position="21"/>
        <end position="43"/>
    </location>
</feature>
<organism evidence="9 10">
    <name type="scientific">Sorangium cellulosum So0157-2</name>
    <dbReference type="NCBI Taxonomy" id="1254432"/>
    <lineage>
        <taxon>Bacteria</taxon>
        <taxon>Pseudomonadati</taxon>
        <taxon>Myxococcota</taxon>
        <taxon>Polyangia</taxon>
        <taxon>Polyangiales</taxon>
        <taxon>Polyangiaceae</taxon>
        <taxon>Sorangium</taxon>
    </lineage>
</organism>
<dbReference type="AlphaFoldDB" id="S4XQC9"/>
<gene>
    <name evidence="9" type="ORF">SCE1572_05615</name>
</gene>
<feature type="domain" description="Histidine kinase" evidence="8">
    <location>
        <begin position="409"/>
        <end position="624"/>
    </location>
</feature>
<evidence type="ECO:0000256" key="2">
    <source>
        <dbReference type="ARBA" id="ARBA00012438"/>
    </source>
</evidence>
<reference evidence="9 10" key="1">
    <citation type="journal article" date="2013" name="Sci. Rep.">
        <title>Extraordinary expansion of a Sorangium cellulosum genome from an alkaline milieu.</title>
        <authorList>
            <person name="Han K."/>
            <person name="Li Z.F."/>
            <person name="Peng R."/>
            <person name="Zhu L.P."/>
            <person name="Zhou T."/>
            <person name="Wang L.G."/>
            <person name="Li S.G."/>
            <person name="Zhang X.B."/>
            <person name="Hu W."/>
            <person name="Wu Z.H."/>
            <person name="Qin N."/>
            <person name="Li Y.Z."/>
        </authorList>
    </citation>
    <scope>NUCLEOTIDE SEQUENCE [LARGE SCALE GENOMIC DNA]</scope>
    <source>
        <strain evidence="9 10">So0157-2</strain>
    </source>
</reference>
<dbReference type="PANTHER" id="PTHR43711">
    <property type="entry name" value="TWO-COMPONENT HISTIDINE KINASE"/>
    <property type="match status" value="1"/>
</dbReference>
<dbReference type="CDD" id="cd00082">
    <property type="entry name" value="HisKA"/>
    <property type="match status" value="1"/>
</dbReference>
<dbReference type="InterPro" id="IPR036097">
    <property type="entry name" value="HisK_dim/P_sf"/>
</dbReference>
<dbReference type="PROSITE" id="PS50109">
    <property type="entry name" value="HIS_KIN"/>
    <property type="match status" value="1"/>
</dbReference>
<dbReference type="SUPFAM" id="SSF55874">
    <property type="entry name" value="ATPase domain of HSP90 chaperone/DNA topoisomerase II/histidine kinase"/>
    <property type="match status" value="1"/>
</dbReference>
<keyword evidence="6" id="KW-0902">Two-component regulatory system</keyword>
<dbReference type="InterPro" id="IPR005467">
    <property type="entry name" value="His_kinase_dom"/>
</dbReference>
<evidence type="ECO:0000256" key="7">
    <source>
        <dbReference type="SAM" id="Phobius"/>
    </source>
</evidence>
<dbReference type="Pfam" id="PF02518">
    <property type="entry name" value="HATPase_c"/>
    <property type="match status" value="1"/>
</dbReference>
<protein>
    <recommendedName>
        <fullName evidence="2">histidine kinase</fullName>
        <ecNumber evidence="2">2.7.13.3</ecNumber>
    </recommendedName>
</protein>
<dbReference type="PANTHER" id="PTHR43711:SF1">
    <property type="entry name" value="HISTIDINE KINASE 1"/>
    <property type="match status" value="1"/>
</dbReference>
<dbReference type="PRINTS" id="PR00344">
    <property type="entry name" value="BCTRLSENSOR"/>
</dbReference>
<dbReference type="PATRIC" id="fig|1254432.3.peg.1256"/>
<proteinExistence type="predicted"/>
<dbReference type="STRING" id="1254432.SCE1572_05615"/>
<dbReference type="CDD" id="cd00075">
    <property type="entry name" value="HATPase"/>
    <property type="match status" value="1"/>
</dbReference>
<keyword evidence="3" id="KW-0597">Phosphoprotein</keyword>
<dbReference type="InterPro" id="IPR003661">
    <property type="entry name" value="HisK_dim/P_dom"/>
</dbReference>
<dbReference type="EMBL" id="CP003969">
    <property type="protein sequence ID" value="AGP34020.1"/>
    <property type="molecule type" value="Genomic_DNA"/>
</dbReference>
<dbReference type="SUPFAM" id="SSF47384">
    <property type="entry name" value="Homodimeric domain of signal transducing histidine kinase"/>
    <property type="match status" value="1"/>
</dbReference>
<dbReference type="eggNOG" id="COG2205">
    <property type="taxonomic scope" value="Bacteria"/>
</dbReference>
<evidence type="ECO:0000256" key="1">
    <source>
        <dbReference type="ARBA" id="ARBA00000085"/>
    </source>
</evidence>
<dbReference type="InterPro" id="IPR004358">
    <property type="entry name" value="Sig_transdc_His_kin-like_C"/>
</dbReference>
<dbReference type="InterPro" id="IPR003594">
    <property type="entry name" value="HATPase_dom"/>
</dbReference>
<feature type="transmembrane region" description="Helical" evidence="7">
    <location>
        <begin position="370"/>
        <end position="391"/>
    </location>
</feature>
<comment type="catalytic activity">
    <reaction evidence="1">
        <text>ATP + protein L-histidine = ADP + protein N-phospho-L-histidine.</text>
        <dbReference type="EC" id="2.7.13.3"/>
    </reaction>
</comment>
<name>S4XQC9_SORCE</name>
<evidence type="ECO:0000256" key="6">
    <source>
        <dbReference type="ARBA" id="ARBA00023012"/>
    </source>
</evidence>
<dbReference type="SMART" id="SM00388">
    <property type="entry name" value="HisKA"/>
    <property type="match status" value="1"/>
</dbReference>
<evidence type="ECO:0000256" key="4">
    <source>
        <dbReference type="ARBA" id="ARBA00022679"/>
    </source>
</evidence>
<keyword evidence="5" id="KW-0418">Kinase</keyword>
<dbReference type="Proteomes" id="UP000014803">
    <property type="component" value="Chromosome"/>
</dbReference>
<keyword evidence="4" id="KW-0808">Transferase</keyword>
<evidence type="ECO:0000313" key="9">
    <source>
        <dbReference type="EMBL" id="AGP34020.1"/>
    </source>
</evidence>
<evidence type="ECO:0000259" key="8">
    <source>
        <dbReference type="PROSITE" id="PS50109"/>
    </source>
</evidence>
<keyword evidence="7" id="KW-0812">Transmembrane</keyword>
<evidence type="ECO:0000256" key="5">
    <source>
        <dbReference type="ARBA" id="ARBA00022777"/>
    </source>
</evidence>
<dbReference type="EC" id="2.7.13.3" evidence="2"/>
<dbReference type="HOGENOM" id="CLU_433380_0_0_7"/>
<keyword evidence="7" id="KW-1133">Transmembrane helix</keyword>
<sequence length="631" mass="65264">MTFPCDPAPVLSPRASRLRDWALFAAAASVPAICVGVLGLRAVSNEADGARREVALGLATASARLSRAIDQETARAEAALAALPLADPLADPLTGPPEAAAAALAGIAPPFAAPVLLAPDRSVLLPPQAAPQAAPAPDGCAALARAAAGPDAQARAAARRDFLARCAEARSPAGRWLWPVLALDAAADRAVDQGAVAAWLEAHAAGLSEPERKAAALEVDAALSGEPRERARAALAAPRPERDALVAELRRGGLDAALRARPDARGLVSFRAGAAAGALRALPDGRSAGFVIHGSSLAGWLRGDARPLPPDVRADVLAGAAAAGAGRAPVAPELGGAPATLLPIAPELAVRLSPADPAAVERHAARGKRLLVGVGAAATALALGLAALLFARMRAARRSSELRTDFVAAVSHELRTPIASVRMLSELLEEGRLAPDEHREVFEALGRESRRLGETVERLLGFSRMMAGRAAAERAPARVAEAVAASIDTFEERNPEMPRVVRDLDPAAEASIDAGQIQLAVDNLLANALKYAPLAAPYRVRVARERGGVAIAVEDRGPGIARRDQRRIFEPFERADDRLSRAVSGSGIGLSLVRHVARAHGGSARVDSEPGRGAAFTLWIPGPRGPKEQTP</sequence>
<evidence type="ECO:0000256" key="3">
    <source>
        <dbReference type="ARBA" id="ARBA00022553"/>
    </source>
</evidence>
<dbReference type="InterPro" id="IPR036890">
    <property type="entry name" value="HATPase_C_sf"/>
</dbReference>